<feature type="domain" description="HTH araC/xylS-type" evidence="5">
    <location>
        <begin position="225"/>
        <end position="331"/>
    </location>
</feature>
<dbReference type="Proteomes" id="UP001257277">
    <property type="component" value="Unassembled WGS sequence"/>
</dbReference>
<keyword evidence="1" id="KW-0805">Transcription regulation</keyword>
<dbReference type="PROSITE" id="PS01124">
    <property type="entry name" value="HTH_ARAC_FAMILY_2"/>
    <property type="match status" value="1"/>
</dbReference>
<organism evidence="6 7">
    <name type="scientific">Asprobacillus argus</name>
    <dbReference type="NCBI Taxonomy" id="3076534"/>
    <lineage>
        <taxon>Bacteria</taxon>
        <taxon>Pseudomonadati</taxon>
        <taxon>Bacteroidota</taxon>
        <taxon>Flavobacteriia</taxon>
        <taxon>Flavobacteriales</taxon>
        <taxon>Flavobacteriaceae</taxon>
        <taxon>Asprobacillus</taxon>
    </lineage>
</organism>
<feature type="transmembrane region" description="Helical" evidence="4">
    <location>
        <begin position="179"/>
        <end position="199"/>
    </location>
</feature>
<evidence type="ECO:0000313" key="6">
    <source>
        <dbReference type="EMBL" id="MDT7831676.1"/>
    </source>
</evidence>
<protein>
    <submittedName>
        <fullName evidence="6">AraC family transcriptional regulator</fullName>
    </submittedName>
</protein>
<dbReference type="InterPro" id="IPR018060">
    <property type="entry name" value="HTH_AraC"/>
</dbReference>
<dbReference type="SUPFAM" id="SSF46689">
    <property type="entry name" value="Homeodomain-like"/>
    <property type="match status" value="1"/>
</dbReference>
<evidence type="ECO:0000313" key="7">
    <source>
        <dbReference type="Proteomes" id="UP001257277"/>
    </source>
</evidence>
<dbReference type="EMBL" id="JAVTTO010000002">
    <property type="protein sequence ID" value="MDT7831676.1"/>
    <property type="molecule type" value="Genomic_DNA"/>
</dbReference>
<feature type="transmembrane region" description="Helical" evidence="4">
    <location>
        <begin position="95"/>
        <end position="114"/>
    </location>
</feature>
<reference evidence="6 7" key="1">
    <citation type="submission" date="2023-09" db="EMBL/GenBank/DDBJ databases">
        <title>Novel taxa isolated from Blanes Bay.</title>
        <authorList>
            <person name="Rey-Velasco X."/>
            <person name="Lucena T."/>
        </authorList>
    </citation>
    <scope>NUCLEOTIDE SEQUENCE [LARGE SCALE GENOMIC DNA]</scope>
    <source>
        <strain evidence="6 7">S356</strain>
    </source>
</reference>
<comment type="caution">
    <text evidence="6">The sequence shown here is derived from an EMBL/GenBank/DDBJ whole genome shotgun (WGS) entry which is preliminary data.</text>
</comment>
<feature type="transmembrane region" description="Helical" evidence="4">
    <location>
        <begin position="154"/>
        <end position="173"/>
    </location>
</feature>
<dbReference type="InterPro" id="IPR009057">
    <property type="entry name" value="Homeodomain-like_sf"/>
</dbReference>
<evidence type="ECO:0000256" key="1">
    <source>
        <dbReference type="ARBA" id="ARBA00023015"/>
    </source>
</evidence>
<feature type="transmembrane region" description="Helical" evidence="4">
    <location>
        <begin position="64"/>
        <end position="83"/>
    </location>
</feature>
<sequence>MNYLIAFSLVGISASLFLGVLLLSKKQDKGQAHLFLGIFFLLVAIRLGKLVIQEYAPEAVVHVYFNIMHAAFLAMGPVIWLYIKNYMTAKSVARPHYWVHFIPSFILLVGGYPLRQVVDPSFWLTIYWLIQVHPIVYLVRALQHTIDSRESKKWSYSLITATFSIVLMNVLYFMVDFPFYLVTALLLIVTVYLFAYLAFNGQLSALLGKKAIKYQNLQLNSEKTEQVQQKIEQLLLHQKWYLKDGLKLSDISEVLQVSNHLVSGVINQSYGMSFPQYVNSLRIQQAQRQLLEEPSKKIISIALESGFSSLSAFNHAFKRITQVTPSGYRAQFLAKKSS</sequence>
<keyword evidence="4" id="KW-1133">Transmembrane helix</keyword>
<proteinExistence type="predicted"/>
<name>A0ABU3LEF5_9FLAO</name>
<keyword evidence="4" id="KW-0812">Transmembrane</keyword>
<keyword evidence="7" id="KW-1185">Reference proteome</keyword>
<gene>
    <name evidence="6" type="ORF">RQM59_04750</name>
</gene>
<feature type="transmembrane region" description="Helical" evidence="4">
    <location>
        <begin position="6"/>
        <end position="23"/>
    </location>
</feature>
<evidence type="ECO:0000256" key="3">
    <source>
        <dbReference type="ARBA" id="ARBA00023163"/>
    </source>
</evidence>
<dbReference type="PROSITE" id="PS00041">
    <property type="entry name" value="HTH_ARAC_FAMILY_1"/>
    <property type="match status" value="1"/>
</dbReference>
<accession>A0ABU3LEF5</accession>
<dbReference type="RefSeq" id="WP_349240935.1">
    <property type="nucleotide sequence ID" value="NZ_JAVTTO010000002.1"/>
</dbReference>
<keyword evidence="2" id="KW-0238">DNA-binding</keyword>
<keyword evidence="3" id="KW-0804">Transcription</keyword>
<dbReference type="PANTHER" id="PTHR43280">
    <property type="entry name" value="ARAC-FAMILY TRANSCRIPTIONAL REGULATOR"/>
    <property type="match status" value="1"/>
</dbReference>
<dbReference type="Pfam" id="PF12833">
    <property type="entry name" value="HTH_18"/>
    <property type="match status" value="1"/>
</dbReference>
<dbReference type="Gene3D" id="1.10.10.60">
    <property type="entry name" value="Homeodomain-like"/>
    <property type="match status" value="2"/>
</dbReference>
<evidence type="ECO:0000256" key="2">
    <source>
        <dbReference type="ARBA" id="ARBA00023125"/>
    </source>
</evidence>
<dbReference type="PANTHER" id="PTHR43280:SF29">
    <property type="entry name" value="ARAC-FAMILY TRANSCRIPTIONAL REGULATOR"/>
    <property type="match status" value="1"/>
</dbReference>
<evidence type="ECO:0000259" key="5">
    <source>
        <dbReference type="PROSITE" id="PS01124"/>
    </source>
</evidence>
<feature type="transmembrane region" description="Helical" evidence="4">
    <location>
        <begin position="120"/>
        <end position="142"/>
    </location>
</feature>
<feature type="transmembrane region" description="Helical" evidence="4">
    <location>
        <begin position="35"/>
        <end position="52"/>
    </location>
</feature>
<evidence type="ECO:0000256" key="4">
    <source>
        <dbReference type="SAM" id="Phobius"/>
    </source>
</evidence>
<keyword evidence="4" id="KW-0472">Membrane</keyword>
<dbReference type="InterPro" id="IPR018062">
    <property type="entry name" value="HTH_AraC-typ_CS"/>
</dbReference>
<dbReference type="SMART" id="SM00342">
    <property type="entry name" value="HTH_ARAC"/>
    <property type="match status" value="1"/>
</dbReference>